<sequence length="92" mass="10532">MSRTMSVSECGISLMDLHIKPFGSLQQILHVIQPLCTSTRKHRYCGAEKRARPKSVGPMMDFSCDEADKGLPVQMHSLREFEQEQQLQNVRK</sequence>
<organism evidence="1 2">
    <name type="scientific">Channa argus</name>
    <name type="common">Northern snakehead</name>
    <name type="synonym">Ophicephalus argus</name>
    <dbReference type="NCBI Taxonomy" id="215402"/>
    <lineage>
        <taxon>Eukaryota</taxon>
        <taxon>Metazoa</taxon>
        <taxon>Chordata</taxon>
        <taxon>Craniata</taxon>
        <taxon>Vertebrata</taxon>
        <taxon>Euteleostomi</taxon>
        <taxon>Actinopterygii</taxon>
        <taxon>Neopterygii</taxon>
        <taxon>Teleostei</taxon>
        <taxon>Neoteleostei</taxon>
        <taxon>Acanthomorphata</taxon>
        <taxon>Anabantaria</taxon>
        <taxon>Anabantiformes</taxon>
        <taxon>Channoidei</taxon>
        <taxon>Channidae</taxon>
        <taxon>Channa</taxon>
    </lineage>
</organism>
<dbReference type="EMBL" id="CM015717">
    <property type="protein sequence ID" value="KAF3690481.1"/>
    <property type="molecule type" value="Genomic_DNA"/>
</dbReference>
<gene>
    <name evidence="1" type="ORF">EXN66_Car006154</name>
</gene>
<accession>A0A6G1PJH0</accession>
<keyword evidence="2" id="KW-1185">Reference proteome</keyword>
<reference evidence="2" key="2">
    <citation type="submission" date="2019-02" db="EMBL/GenBank/DDBJ databases">
        <title>Opniocepnalus argus Var Kimnra genome.</title>
        <authorList>
            <person name="Zhou C."/>
            <person name="Xiao S."/>
        </authorList>
    </citation>
    <scope>NUCLEOTIDE SEQUENCE [LARGE SCALE GENOMIC DNA]</scope>
</reference>
<reference evidence="1 2" key="1">
    <citation type="submission" date="2019-02" db="EMBL/GenBank/DDBJ databases">
        <title>Opniocepnalus argus genome.</title>
        <authorList>
            <person name="Zhou C."/>
            <person name="Xiao S."/>
        </authorList>
    </citation>
    <scope>NUCLEOTIDE SEQUENCE [LARGE SCALE GENOMIC DNA]</scope>
    <source>
        <strain evidence="1">OARG1902GOOAL</strain>
        <tissue evidence="1">Muscle</tissue>
    </source>
</reference>
<protein>
    <submittedName>
        <fullName evidence="1">Uncharacterized protein</fullName>
    </submittedName>
</protein>
<dbReference type="AlphaFoldDB" id="A0A6G1PJH0"/>
<evidence type="ECO:0000313" key="1">
    <source>
        <dbReference type="EMBL" id="KAF3690481.1"/>
    </source>
</evidence>
<dbReference type="Proteomes" id="UP000503349">
    <property type="component" value="Chromosome 6"/>
</dbReference>
<proteinExistence type="predicted"/>
<evidence type="ECO:0000313" key="2">
    <source>
        <dbReference type="Proteomes" id="UP000503349"/>
    </source>
</evidence>
<name>A0A6G1PJH0_CHAAH</name>